<evidence type="ECO:0000313" key="2">
    <source>
        <dbReference type="Proteomes" id="UP000551616"/>
    </source>
</evidence>
<accession>A0A7V9A933</accession>
<dbReference type="AlphaFoldDB" id="A0A7V9A933"/>
<name>A0A7V9A933_9BACT</name>
<proteinExistence type="predicted"/>
<sequence length="227" mass="26097">MTYSISEAGCRFQQLHQQKATMPMQSSYVGQMSSRPMYREEQAFTSPALGQLSTLKRSERNEQDYCKSLRRQYRLSTEDASFARIMKMPPENAPDKQSLIDYLQARLPEPVPIHQLGANSQVFVGGDPGEVVVHIIDQSIIVSVFAVEWETPYTPVMVPEEYAILNWYELSADRLQLRLDELIDSARRKRLSRYRTCERCGETKPPEHMHSDEVCQSCAEEHLGIVH</sequence>
<reference evidence="1 2" key="1">
    <citation type="submission" date="2020-05" db="EMBL/GenBank/DDBJ databases">
        <title>Bremerella alba sp. nov., a novel planctomycete isolated from the surface of the macroalga Fucus spiralis.</title>
        <authorList>
            <person name="Godinho O."/>
            <person name="Botelho R."/>
            <person name="Albuquerque L."/>
            <person name="Wiegand S."/>
            <person name="Da Costa M.S."/>
            <person name="Lobo-Da-Cunha A."/>
            <person name="Jogler C."/>
            <person name="Lage O.M."/>
        </authorList>
    </citation>
    <scope>NUCLEOTIDE SEQUENCE [LARGE SCALE GENOMIC DNA]</scope>
    <source>
        <strain evidence="1 2">FF15</strain>
    </source>
</reference>
<organism evidence="1 2">
    <name type="scientific">Bremerella alba</name>
    <dbReference type="NCBI Taxonomy" id="980252"/>
    <lineage>
        <taxon>Bacteria</taxon>
        <taxon>Pseudomonadati</taxon>
        <taxon>Planctomycetota</taxon>
        <taxon>Planctomycetia</taxon>
        <taxon>Pirellulales</taxon>
        <taxon>Pirellulaceae</taxon>
        <taxon>Bremerella</taxon>
    </lineage>
</organism>
<protein>
    <submittedName>
        <fullName evidence="1">Uncharacterized protein</fullName>
    </submittedName>
</protein>
<evidence type="ECO:0000313" key="1">
    <source>
        <dbReference type="EMBL" id="MBA2116721.1"/>
    </source>
</evidence>
<dbReference type="Proteomes" id="UP000551616">
    <property type="component" value="Unassembled WGS sequence"/>
</dbReference>
<gene>
    <name evidence="1" type="ORF">HOV93_39130</name>
</gene>
<keyword evidence="2" id="KW-1185">Reference proteome</keyword>
<dbReference type="EMBL" id="JABRWO010000011">
    <property type="protein sequence ID" value="MBA2116721.1"/>
    <property type="molecule type" value="Genomic_DNA"/>
</dbReference>
<comment type="caution">
    <text evidence="1">The sequence shown here is derived from an EMBL/GenBank/DDBJ whole genome shotgun (WGS) entry which is preliminary data.</text>
</comment>